<dbReference type="Proteomes" id="UP000605568">
    <property type="component" value="Unassembled WGS sequence"/>
</dbReference>
<dbReference type="SUPFAM" id="SSF56235">
    <property type="entry name" value="N-terminal nucleophile aminohydrolases (Ntn hydrolases)"/>
    <property type="match status" value="1"/>
</dbReference>
<protein>
    <recommendedName>
        <fullName evidence="3">Asparagine synthase</fullName>
    </recommendedName>
</protein>
<accession>A0ABQ3MV12</accession>
<sequence>MSVVLGVVDTSEGRVRCGPLDAVDPYGAVITSSPSSFELSWVRPSPLPLYYRAGHGRLEVGGDLPAFLDGRSRPAPDPGMLLTFVQGHVPPPDASALSGVRRLSPGTVVRVDRAGVTVGRSAPALVDRRNGLRNAVAEVLADDPEPVVAYSGGLASAFVALSLRAPRLVHADLGLPRARPLAVLPGLEVRHVKIGVDELLDVTAHVSGDELHPPMPDIAVPARLAAVLAADAGRPLIGGSLLKDLVSAKLPEVDPGTRGWRLLTCEPFHVVGTLTNLTRARELLGVRTVHALQGRPDRQEFEGPPPVKRTGADPLPWLTDLGRAELDTTSGGVLAVWREHVDFLPPVLGRLVAGLEERGTSGFRTPAVEAGVLGAAAGETTGRIRRGGFQNHLPMWRVVEKAGVTGVCTSSPGHWLRVAAATYLRAHRRTLMTGIARQCALADMGLIDPEVVLRMLADGPNTAAHAMPLLRLVWLERWLGGIR</sequence>
<name>A0ABQ3MV12_9PSEU</name>
<dbReference type="RefSeq" id="WP_191305288.1">
    <property type="nucleotide sequence ID" value="NZ_BNAR01000025.1"/>
</dbReference>
<evidence type="ECO:0000313" key="2">
    <source>
        <dbReference type="Proteomes" id="UP000605568"/>
    </source>
</evidence>
<reference evidence="2" key="1">
    <citation type="journal article" date="2019" name="Int. J. Syst. Evol. Microbiol.">
        <title>The Global Catalogue of Microorganisms (GCM) 10K type strain sequencing project: providing services to taxonomists for standard genome sequencing and annotation.</title>
        <authorList>
            <consortium name="The Broad Institute Genomics Platform"/>
            <consortium name="The Broad Institute Genome Sequencing Center for Infectious Disease"/>
            <person name="Wu L."/>
            <person name="Ma J."/>
        </authorList>
    </citation>
    <scope>NUCLEOTIDE SEQUENCE [LARGE SCALE GENOMIC DNA]</scope>
    <source>
        <strain evidence="2">CGMCC 4.7367</strain>
    </source>
</reference>
<evidence type="ECO:0008006" key="3">
    <source>
        <dbReference type="Google" id="ProtNLM"/>
    </source>
</evidence>
<proteinExistence type="predicted"/>
<gene>
    <name evidence="1" type="ORF">GCM10017774_87040</name>
</gene>
<comment type="caution">
    <text evidence="1">The sequence shown here is derived from an EMBL/GenBank/DDBJ whole genome shotgun (WGS) entry which is preliminary data.</text>
</comment>
<organism evidence="1 2">
    <name type="scientific">Lentzea cavernae</name>
    <dbReference type="NCBI Taxonomy" id="2020703"/>
    <lineage>
        <taxon>Bacteria</taxon>
        <taxon>Bacillati</taxon>
        <taxon>Actinomycetota</taxon>
        <taxon>Actinomycetes</taxon>
        <taxon>Pseudonocardiales</taxon>
        <taxon>Pseudonocardiaceae</taxon>
        <taxon>Lentzea</taxon>
    </lineage>
</organism>
<evidence type="ECO:0000313" key="1">
    <source>
        <dbReference type="EMBL" id="GHH61295.1"/>
    </source>
</evidence>
<keyword evidence="2" id="KW-1185">Reference proteome</keyword>
<dbReference type="InterPro" id="IPR029055">
    <property type="entry name" value="Ntn_hydrolases_N"/>
</dbReference>
<dbReference type="EMBL" id="BNAR01000025">
    <property type="protein sequence ID" value="GHH61295.1"/>
    <property type="molecule type" value="Genomic_DNA"/>
</dbReference>